<dbReference type="PANTHER" id="PTHR43861">
    <property type="entry name" value="TRANS-ACONITATE 2-METHYLTRANSFERASE-RELATED"/>
    <property type="match status" value="1"/>
</dbReference>
<dbReference type="GO" id="GO:0032259">
    <property type="term" value="P:methylation"/>
    <property type="evidence" value="ECO:0007669"/>
    <property type="project" value="UniProtKB-KW"/>
</dbReference>
<accession>A0ABT1RWS7</accession>
<dbReference type="GeneID" id="90533108"/>
<dbReference type="Gene3D" id="2.20.25.110">
    <property type="entry name" value="S-adenosyl-L-methionine-dependent methyltransferases"/>
    <property type="match status" value="1"/>
</dbReference>
<keyword evidence="1" id="KW-0808">Transferase</keyword>
<name>A0ABT1RWS7_9FIRM</name>
<dbReference type="GO" id="GO:0008168">
    <property type="term" value="F:methyltransferase activity"/>
    <property type="evidence" value="ECO:0007669"/>
    <property type="project" value="UniProtKB-KW"/>
</dbReference>
<dbReference type="EMBL" id="JANFZH010000006">
    <property type="protein sequence ID" value="MCQ4839125.1"/>
    <property type="molecule type" value="Genomic_DNA"/>
</dbReference>
<dbReference type="InterPro" id="IPR029063">
    <property type="entry name" value="SAM-dependent_MTases_sf"/>
</dbReference>
<evidence type="ECO:0000259" key="2">
    <source>
        <dbReference type="Pfam" id="PF13649"/>
    </source>
</evidence>
<feature type="domain" description="Methyltransferase" evidence="2">
    <location>
        <begin position="42"/>
        <end position="136"/>
    </location>
</feature>
<proteinExistence type="predicted"/>
<dbReference type="RefSeq" id="WP_066865897.1">
    <property type="nucleotide sequence ID" value="NZ_CABKVV010000014.1"/>
</dbReference>
<dbReference type="Gene3D" id="3.40.50.150">
    <property type="entry name" value="Vaccinia Virus protein VP39"/>
    <property type="match status" value="1"/>
</dbReference>
<dbReference type="Proteomes" id="UP001524473">
    <property type="component" value="Unassembled WGS sequence"/>
</dbReference>
<keyword evidence="4" id="KW-1185">Reference proteome</keyword>
<organism evidence="3 4">
    <name type="scientific">Neglectibacter timonensis</name>
    <dbReference type="NCBI Taxonomy" id="1776382"/>
    <lineage>
        <taxon>Bacteria</taxon>
        <taxon>Bacillati</taxon>
        <taxon>Bacillota</taxon>
        <taxon>Clostridia</taxon>
        <taxon>Eubacteriales</taxon>
        <taxon>Oscillospiraceae</taxon>
        <taxon>Neglectibacter</taxon>
    </lineage>
</organism>
<dbReference type="InterPro" id="IPR041698">
    <property type="entry name" value="Methyltransf_25"/>
</dbReference>
<dbReference type="Pfam" id="PF13649">
    <property type="entry name" value="Methyltransf_25"/>
    <property type="match status" value="1"/>
</dbReference>
<dbReference type="SUPFAM" id="SSF53335">
    <property type="entry name" value="S-adenosyl-L-methionine-dependent methyltransferases"/>
    <property type="match status" value="1"/>
</dbReference>
<comment type="caution">
    <text evidence="3">The sequence shown here is derived from an EMBL/GenBank/DDBJ whole genome shotgun (WGS) entry which is preliminary data.</text>
</comment>
<protein>
    <submittedName>
        <fullName evidence="3">Class I SAM-dependent methyltransferase</fullName>
    </submittedName>
</protein>
<reference evidence="3 4" key="1">
    <citation type="submission" date="2022-06" db="EMBL/GenBank/DDBJ databases">
        <title>Isolation of gut microbiota from human fecal samples.</title>
        <authorList>
            <person name="Pamer E.G."/>
            <person name="Barat B."/>
            <person name="Waligurski E."/>
            <person name="Medina S."/>
            <person name="Paddock L."/>
            <person name="Mostad J."/>
        </authorList>
    </citation>
    <scope>NUCLEOTIDE SEQUENCE [LARGE SCALE GENOMIC DNA]</scope>
    <source>
        <strain evidence="3 4">DFI.9.73</strain>
    </source>
</reference>
<dbReference type="CDD" id="cd02440">
    <property type="entry name" value="AdoMet_MTases"/>
    <property type="match status" value="1"/>
</dbReference>
<keyword evidence="3" id="KW-0489">Methyltransferase</keyword>
<gene>
    <name evidence="3" type="ORF">NE695_04235</name>
</gene>
<evidence type="ECO:0000313" key="4">
    <source>
        <dbReference type="Proteomes" id="UP001524473"/>
    </source>
</evidence>
<evidence type="ECO:0000256" key="1">
    <source>
        <dbReference type="ARBA" id="ARBA00022679"/>
    </source>
</evidence>
<evidence type="ECO:0000313" key="3">
    <source>
        <dbReference type="EMBL" id="MCQ4839125.1"/>
    </source>
</evidence>
<sequence>MSGYSVFAQYYDELTRNVRYAERAEYFLALLKRLEHAPGLTLDLACGTGSLTLELFCRGVDIYGVDASVAMLSQAREKCMNVGADILFLCQKMQSIDLYGTVDTVICSLDSINHLKDEQEVQQVFSKVSFFMNPGGVFLFDLNTLYKHEMVLGNNVFVYDMENVYCVWQNHYVPASARVDIHLDFFERNGKLYSRSSEHFSERTYPLEKISACLEKAGFSSISIFDEMSFESPKIDSQRVVFAAKKKR</sequence>